<evidence type="ECO:0000313" key="1">
    <source>
        <dbReference type="EMBL" id="MEA5453772.1"/>
    </source>
</evidence>
<organism evidence="1 2">
    <name type="scientific">Sinomonas terricola</name>
    <dbReference type="NCBI Taxonomy" id="3110330"/>
    <lineage>
        <taxon>Bacteria</taxon>
        <taxon>Bacillati</taxon>
        <taxon>Actinomycetota</taxon>
        <taxon>Actinomycetes</taxon>
        <taxon>Micrococcales</taxon>
        <taxon>Micrococcaceae</taxon>
        <taxon>Sinomonas</taxon>
    </lineage>
</organism>
<protein>
    <submittedName>
        <fullName evidence="1">Uncharacterized protein</fullName>
    </submittedName>
</protein>
<dbReference type="Proteomes" id="UP001304769">
    <property type="component" value="Unassembled WGS sequence"/>
</dbReference>
<accession>A0ABU5T284</accession>
<reference evidence="1 2" key="1">
    <citation type="submission" date="2023-12" db="EMBL/GenBank/DDBJ databases">
        <title>Sinomonas terricola sp. nov, isolated from litchi orchard soil in Guangdong, PR China.</title>
        <authorList>
            <person name="Jiaxin W."/>
            <person name="Yang Z."/>
            <person name="Honghui Z."/>
        </authorList>
    </citation>
    <scope>NUCLEOTIDE SEQUENCE [LARGE SCALE GENOMIC DNA]</scope>
    <source>
        <strain evidence="1 2">JGH33</strain>
    </source>
</reference>
<sequence>MRGLRNVPAAMPRGLGQAAKIAVISLLGVLLPAGALFAATQTAKPSFTVQVSPASQSVVRGSSAAYTVTVTSQNGFAGTASLSAGSLPSAATAAFSPSSLSLTSGSTATSTLTVSTTSSTPVGTYSVQITATSGKTVATATAGLTVNYPLSGSFSLASTPASLSISPGSSGVYSLAITRTNMPGPITFSVAGAPSGVTASFSPNPATGGTSSLQVSASASAPAAKTTLYIVGSGQDPTGTTRYAYASVQFEVLSNGKAFTITGSLDSPLAPGLSKPLALGFSNPNSQTLAITNLSVTLTGVTRTADAVSKGLPCSIADYAVTQYSGPYPLAAPVGTSSLASLGVPSSQWPKVSMLDTTANQDGCKGATLLLGFSGSGQGN</sequence>
<dbReference type="Gene3D" id="2.60.40.10">
    <property type="entry name" value="Immunoglobulins"/>
    <property type="match status" value="1"/>
</dbReference>
<evidence type="ECO:0000313" key="2">
    <source>
        <dbReference type="Proteomes" id="UP001304769"/>
    </source>
</evidence>
<dbReference type="EMBL" id="JAYGGQ010000001">
    <property type="protein sequence ID" value="MEA5453772.1"/>
    <property type="molecule type" value="Genomic_DNA"/>
</dbReference>
<keyword evidence="2" id="KW-1185">Reference proteome</keyword>
<name>A0ABU5T284_9MICC</name>
<gene>
    <name evidence="1" type="ORF">SPF06_03465</name>
</gene>
<dbReference type="InterPro" id="IPR013783">
    <property type="entry name" value="Ig-like_fold"/>
</dbReference>
<proteinExistence type="predicted"/>
<comment type="caution">
    <text evidence="1">The sequence shown here is derived from an EMBL/GenBank/DDBJ whole genome shotgun (WGS) entry which is preliminary data.</text>
</comment>